<dbReference type="PANTHER" id="PTHR23117">
    <property type="entry name" value="GUANYLATE KINASE-RELATED"/>
    <property type="match status" value="1"/>
</dbReference>
<evidence type="ECO:0000256" key="3">
    <source>
        <dbReference type="ARBA" id="ARBA00022777"/>
    </source>
</evidence>
<gene>
    <name evidence="5" type="ORF">A2538_02970</name>
</gene>
<dbReference type="InterPro" id="IPR008144">
    <property type="entry name" value="Guanylate_kin-like_dom"/>
</dbReference>
<evidence type="ECO:0000256" key="1">
    <source>
        <dbReference type="ARBA" id="ARBA00005790"/>
    </source>
</evidence>
<keyword evidence="3" id="KW-0418">Kinase</keyword>
<dbReference type="GO" id="GO:0005829">
    <property type="term" value="C:cytosol"/>
    <property type="evidence" value="ECO:0007669"/>
    <property type="project" value="TreeGrafter"/>
</dbReference>
<keyword evidence="2" id="KW-0808">Transferase</keyword>
<dbReference type="Proteomes" id="UP000178254">
    <property type="component" value="Unassembled WGS sequence"/>
</dbReference>
<sequence length="189" mass="21301">MQIKRGLLVIISSPSGGGKDTVIDRLLKIFPNSTRLINTTTRVPRPKDTPGVTYDFISNEQFKTGLSNKEYLEHNFYNGYYYGVNNQRLNTALAEHDLVFTNIDVNGRKSAADAGVKNLSIFLLPDDLKNLRTRIAGRGGLDETQINERLETAKREIARANEYDFQVKNIQGKLDETVAKVTEIIKKII</sequence>
<protein>
    <recommendedName>
        <fullName evidence="4">Guanylate kinase-like domain-containing protein</fullName>
    </recommendedName>
</protein>
<dbReference type="GO" id="GO:0004385">
    <property type="term" value="F:GMP kinase activity"/>
    <property type="evidence" value="ECO:0007669"/>
    <property type="project" value="TreeGrafter"/>
</dbReference>
<dbReference type="STRING" id="1798709.A2538_02970"/>
<dbReference type="SMART" id="SM00072">
    <property type="entry name" value="GuKc"/>
    <property type="match status" value="1"/>
</dbReference>
<dbReference type="PROSITE" id="PS00856">
    <property type="entry name" value="GUANYLATE_KINASE_1"/>
    <property type="match status" value="1"/>
</dbReference>
<feature type="domain" description="Guanylate kinase-like" evidence="4">
    <location>
        <begin position="6"/>
        <end position="186"/>
    </location>
</feature>
<proteinExistence type="inferred from homology"/>
<dbReference type="Gene3D" id="3.30.63.10">
    <property type="entry name" value="Guanylate Kinase phosphate binding domain"/>
    <property type="match status" value="1"/>
</dbReference>
<evidence type="ECO:0000313" key="5">
    <source>
        <dbReference type="EMBL" id="OGH93810.1"/>
    </source>
</evidence>
<dbReference type="InterPro" id="IPR008145">
    <property type="entry name" value="GK/Ca_channel_bsu"/>
</dbReference>
<accession>A0A1F6PCN0</accession>
<dbReference type="EMBL" id="MFRE01000021">
    <property type="protein sequence ID" value="OGH93810.1"/>
    <property type="molecule type" value="Genomic_DNA"/>
</dbReference>
<comment type="similarity">
    <text evidence="1">Belongs to the guanylate kinase family.</text>
</comment>
<dbReference type="Pfam" id="PF00625">
    <property type="entry name" value="Guanylate_kin"/>
    <property type="match status" value="1"/>
</dbReference>
<dbReference type="SUPFAM" id="SSF52540">
    <property type="entry name" value="P-loop containing nucleoside triphosphate hydrolases"/>
    <property type="match status" value="1"/>
</dbReference>
<dbReference type="CDD" id="cd00071">
    <property type="entry name" value="GMPK"/>
    <property type="match status" value="1"/>
</dbReference>
<dbReference type="Gene3D" id="3.40.50.300">
    <property type="entry name" value="P-loop containing nucleotide triphosphate hydrolases"/>
    <property type="match status" value="1"/>
</dbReference>
<evidence type="ECO:0000313" key="6">
    <source>
        <dbReference type="Proteomes" id="UP000178254"/>
    </source>
</evidence>
<dbReference type="AlphaFoldDB" id="A0A1F6PCN0"/>
<dbReference type="InterPro" id="IPR027417">
    <property type="entry name" value="P-loop_NTPase"/>
</dbReference>
<dbReference type="PANTHER" id="PTHR23117:SF13">
    <property type="entry name" value="GUANYLATE KINASE"/>
    <property type="match status" value="1"/>
</dbReference>
<dbReference type="PROSITE" id="PS50052">
    <property type="entry name" value="GUANYLATE_KINASE_2"/>
    <property type="match status" value="1"/>
</dbReference>
<evidence type="ECO:0000259" key="4">
    <source>
        <dbReference type="PROSITE" id="PS50052"/>
    </source>
</evidence>
<evidence type="ECO:0000256" key="2">
    <source>
        <dbReference type="ARBA" id="ARBA00022679"/>
    </source>
</evidence>
<reference evidence="5 6" key="1">
    <citation type="journal article" date="2016" name="Nat. Commun.">
        <title>Thousands of microbial genomes shed light on interconnected biogeochemical processes in an aquifer system.</title>
        <authorList>
            <person name="Anantharaman K."/>
            <person name="Brown C.T."/>
            <person name="Hug L.A."/>
            <person name="Sharon I."/>
            <person name="Castelle C.J."/>
            <person name="Probst A.J."/>
            <person name="Thomas B.C."/>
            <person name="Singh A."/>
            <person name="Wilkins M.J."/>
            <person name="Karaoz U."/>
            <person name="Brodie E.L."/>
            <person name="Williams K.H."/>
            <person name="Hubbard S.S."/>
            <person name="Banfield J.F."/>
        </authorList>
    </citation>
    <scope>NUCLEOTIDE SEQUENCE [LARGE SCALE GENOMIC DNA]</scope>
</reference>
<organism evidence="5 6">
    <name type="scientific">Candidatus Magasanikbacteria bacterium RIFOXYD2_FULL_41_14</name>
    <dbReference type="NCBI Taxonomy" id="1798709"/>
    <lineage>
        <taxon>Bacteria</taxon>
        <taxon>Candidatus Magasanikiibacteriota</taxon>
    </lineage>
</organism>
<dbReference type="InterPro" id="IPR020590">
    <property type="entry name" value="Guanylate_kinase_CS"/>
</dbReference>
<comment type="caution">
    <text evidence="5">The sequence shown here is derived from an EMBL/GenBank/DDBJ whole genome shotgun (WGS) entry which is preliminary data.</text>
</comment>
<name>A0A1F6PCN0_9BACT</name>